<comment type="function">
    <text evidence="6">Clathrin is the major protein of the polyhedral coat of coated pits and vesicles.</text>
</comment>
<evidence type="ECO:0000256" key="6">
    <source>
        <dbReference type="RuleBase" id="RU363137"/>
    </source>
</evidence>
<dbReference type="GO" id="GO:0030130">
    <property type="term" value="C:clathrin coat of trans-Golgi network vesicle"/>
    <property type="evidence" value="ECO:0007669"/>
    <property type="project" value="InterPro"/>
</dbReference>
<dbReference type="OrthoDB" id="5512at2759"/>
<evidence type="ECO:0000256" key="7">
    <source>
        <dbReference type="SAM" id="Coils"/>
    </source>
</evidence>
<protein>
    <recommendedName>
        <fullName evidence="6">Clathrin light chain</fullName>
    </recommendedName>
</protein>
<keyword evidence="7" id="KW-0175">Coiled coil</keyword>
<dbReference type="GO" id="GO:0005198">
    <property type="term" value="F:structural molecule activity"/>
    <property type="evidence" value="ECO:0007669"/>
    <property type="project" value="InterPro"/>
</dbReference>
<evidence type="ECO:0000256" key="5">
    <source>
        <dbReference type="ARBA" id="ARBA00023329"/>
    </source>
</evidence>
<evidence type="ECO:0000256" key="3">
    <source>
        <dbReference type="ARBA" id="ARBA00023136"/>
    </source>
</evidence>
<dbReference type="PANTHER" id="PTHR10639">
    <property type="entry name" value="CLATHRIN LIGHT CHAIN"/>
    <property type="match status" value="1"/>
</dbReference>
<reference evidence="9 10" key="1">
    <citation type="journal article" date="2018" name="Nat. Ecol. Evol.">
        <title>Genomic signatures of mitonuclear coevolution across populations of Tigriopus californicus.</title>
        <authorList>
            <person name="Barreto F.S."/>
            <person name="Watson E.T."/>
            <person name="Lima T.G."/>
            <person name="Willett C.S."/>
            <person name="Edmands S."/>
            <person name="Li W."/>
            <person name="Burton R.S."/>
        </authorList>
    </citation>
    <scope>NUCLEOTIDE SEQUENCE [LARGE SCALE GENOMIC DNA]</scope>
    <source>
        <strain evidence="9 10">San Diego</strain>
    </source>
</reference>
<dbReference type="Proteomes" id="UP000318571">
    <property type="component" value="Chromosome 7"/>
</dbReference>
<feature type="region of interest" description="Disordered" evidence="8">
    <location>
        <begin position="1"/>
        <end position="102"/>
    </location>
</feature>
<dbReference type="PROSITE" id="PS00581">
    <property type="entry name" value="CLATHRIN_LIGHT_CHN_2"/>
    <property type="match status" value="1"/>
</dbReference>
<evidence type="ECO:0000256" key="4">
    <source>
        <dbReference type="ARBA" id="ARBA00023176"/>
    </source>
</evidence>
<name>A0A553P2V8_TIGCA</name>
<dbReference type="GO" id="GO:0072583">
    <property type="term" value="P:clathrin-dependent endocytosis"/>
    <property type="evidence" value="ECO:0007669"/>
    <property type="project" value="TreeGrafter"/>
</dbReference>
<comment type="similarity">
    <text evidence="2 6">Belongs to the clathrin light chain family.</text>
</comment>
<keyword evidence="3 6" id="KW-0472">Membrane</keyword>
<dbReference type="AlphaFoldDB" id="A0A553P2V8"/>
<keyword evidence="5 6" id="KW-0968">Cytoplasmic vesicle</keyword>
<gene>
    <name evidence="9" type="ORF">TCAL_01127</name>
</gene>
<dbReference type="EMBL" id="VCGU01000008">
    <property type="protein sequence ID" value="TRY72035.1"/>
    <property type="molecule type" value="Genomic_DNA"/>
</dbReference>
<dbReference type="GO" id="GO:0006886">
    <property type="term" value="P:intracellular protein transport"/>
    <property type="evidence" value="ECO:0007669"/>
    <property type="project" value="InterPro"/>
</dbReference>
<feature type="compositionally biased region" description="Acidic residues" evidence="8">
    <location>
        <begin position="18"/>
        <end position="33"/>
    </location>
</feature>
<dbReference type="PANTHER" id="PTHR10639:SF7">
    <property type="entry name" value="CLATHRIN LIGHT CHAIN"/>
    <property type="match status" value="1"/>
</dbReference>
<dbReference type="InterPro" id="IPR000996">
    <property type="entry name" value="Clathrin_L-chain"/>
</dbReference>
<evidence type="ECO:0000256" key="2">
    <source>
        <dbReference type="ARBA" id="ARBA00005263"/>
    </source>
</evidence>
<organism evidence="9 10">
    <name type="scientific">Tigriopus californicus</name>
    <name type="common">Marine copepod</name>
    <dbReference type="NCBI Taxonomy" id="6832"/>
    <lineage>
        <taxon>Eukaryota</taxon>
        <taxon>Metazoa</taxon>
        <taxon>Ecdysozoa</taxon>
        <taxon>Arthropoda</taxon>
        <taxon>Crustacea</taxon>
        <taxon>Multicrustacea</taxon>
        <taxon>Hexanauplia</taxon>
        <taxon>Copepoda</taxon>
        <taxon>Harpacticoida</taxon>
        <taxon>Harpacticidae</taxon>
        <taxon>Tigriopus</taxon>
    </lineage>
</organism>
<sequence length="218" mass="24520">MDLLDNDPGLGGSPPPMDDQEPESGSAFEDDAVLVEQATPEEVVTPATPPIELNGDEAHSAEVVDDPLSEGLDNLHVDGGVMGGPSPPTSHSPTFTPVRPNVEPETMRLWREEQRQRLEDKDQAEDQALKDLKEKAQKELSDWYSKYEDTLNQTKNENRATEQNFVAEMNEITPGTEWERVHKLCDFNQKTSRNHKDTSRLRSILLQLKQTPKEIKAH</sequence>
<comment type="subcellular location">
    <subcellularLocation>
        <location evidence="1 6">Cytoplasmic vesicle membrane</location>
        <topology evidence="1 6">Peripheral membrane protein</topology>
        <orientation evidence="1 6">Cytoplasmic side</orientation>
    </subcellularLocation>
    <subcellularLocation>
        <location evidence="6">Membrane</location>
        <location evidence="6">Coated pit</location>
        <topology evidence="6">Peripheral membrane protein</topology>
        <orientation evidence="6">Cytoplasmic side</orientation>
    </subcellularLocation>
    <text evidence="6">Cytoplasmic face of coated pits and vesicles.</text>
</comment>
<dbReference type="STRING" id="6832.A0A553P2V8"/>
<dbReference type="GO" id="GO:0032050">
    <property type="term" value="F:clathrin heavy chain binding"/>
    <property type="evidence" value="ECO:0007669"/>
    <property type="project" value="TreeGrafter"/>
</dbReference>
<keyword evidence="4 6" id="KW-0168">Coated pit</keyword>
<dbReference type="Pfam" id="PF01086">
    <property type="entry name" value="Clathrin_lg_ch"/>
    <property type="match status" value="1"/>
</dbReference>
<evidence type="ECO:0000256" key="1">
    <source>
        <dbReference type="ARBA" id="ARBA00004180"/>
    </source>
</evidence>
<dbReference type="GO" id="GO:0030132">
    <property type="term" value="C:clathrin coat of coated pit"/>
    <property type="evidence" value="ECO:0007669"/>
    <property type="project" value="InterPro"/>
</dbReference>
<proteinExistence type="inferred from homology"/>
<comment type="caution">
    <text evidence="9">The sequence shown here is derived from an EMBL/GenBank/DDBJ whole genome shotgun (WGS) entry which is preliminary data.</text>
</comment>
<evidence type="ECO:0000313" key="9">
    <source>
        <dbReference type="EMBL" id="TRY72035.1"/>
    </source>
</evidence>
<accession>A0A553P2V8</accession>
<evidence type="ECO:0000256" key="8">
    <source>
        <dbReference type="SAM" id="MobiDB-lite"/>
    </source>
</evidence>
<keyword evidence="10" id="KW-1185">Reference proteome</keyword>
<evidence type="ECO:0000313" key="10">
    <source>
        <dbReference type="Proteomes" id="UP000318571"/>
    </source>
</evidence>
<feature type="coiled-coil region" evidence="7">
    <location>
        <begin position="115"/>
        <end position="171"/>
    </location>
</feature>